<protein>
    <submittedName>
        <fullName evidence="9">EMI domain-containing protein 1 isoform X2</fullName>
    </submittedName>
</protein>
<feature type="compositionally biased region" description="Pro residues" evidence="5">
    <location>
        <begin position="311"/>
        <end position="330"/>
    </location>
</feature>
<dbReference type="PANTHER" id="PTHR15427">
    <property type="entry name" value="EMILIN ELASTIN MICROFIBRIL INTERFACE-LOCATED PROTEIN ELASTIN MICROFIBRIL INTERFACER"/>
    <property type="match status" value="1"/>
</dbReference>
<dbReference type="InterPro" id="IPR008160">
    <property type="entry name" value="Collagen"/>
</dbReference>
<gene>
    <name evidence="9" type="primary">EMID1</name>
</gene>
<keyword evidence="4" id="KW-1015">Disulfide bond</keyword>
<dbReference type="InterPro" id="IPR011489">
    <property type="entry name" value="EMI_domain"/>
</dbReference>
<dbReference type="GO" id="GO:0005576">
    <property type="term" value="C:extracellular region"/>
    <property type="evidence" value="ECO:0007669"/>
    <property type="project" value="UniProtKB-SubCell"/>
</dbReference>
<dbReference type="CTD" id="129080"/>
<evidence type="ECO:0000256" key="3">
    <source>
        <dbReference type="ARBA" id="ARBA00022729"/>
    </source>
</evidence>
<organism evidence="8 9">
    <name type="scientific">Hipposideros armiger</name>
    <name type="common">Great Himalayan leaf-nosed bat</name>
    <dbReference type="NCBI Taxonomy" id="186990"/>
    <lineage>
        <taxon>Eukaryota</taxon>
        <taxon>Metazoa</taxon>
        <taxon>Chordata</taxon>
        <taxon>Craniata</taxon>
        <taxon>Vertebrata</taxon>
        <taxon>Euteleostomi</taxon>
        <taxon>Mammalia</taxon>
        <taxon>Eutheria</taxon>
        <taxon>Laurasiatheria</taxon>
        <taxon>Chiroptera</taxon>
        <taxon>Yinpterochiroptera</taxon>
        <taxon>Rhinolophoidea</taxon>
        <taxon>Hipposideridae</taxon>
        <taxon>Hipposideros</taxon>
    </lineage>
</organism>
<proteinExistence type="predicted"/>
<dbReference type="Proteomes" id="UP000694851">
    <property type="component" value="Unplaced"/>
</dbReference>
<accession>A0A8B7RGI1</accession>
<feature type="compositionally biased region" description="Pro residues" evidence="5">
    <location>
        <begin position="241"/>
        <end position="250"/>
    </location>
</feature>
<evidence type="ECO:0000256" key="2">
    <source>
        <dbReference type="ARBA" id="ARBA00022525"/>
    </source>
</evidence>
<evidence type="ECO:0000313" key="8">
    <source>
        <dbReference type="Proteomes" id="UP000694851"/>
    </source>
</evidence>
<dbReference type="RefSeq" id="XP_019498570.1">
    <property type="nucleotide sequence ID" value="XM_019643025.1"/>
</dbReference>
<dbReference type="InterPro" id="IPR050392">
    <property type="entry name" value="Collagen/C1q_domain"/>
</dbReference>
<keyword evidence="2" id="KW-0964">Secreted</keyword>
<dbReference type="Pfam" id="PF07546">
    <property type="entry name" value="EMI"/>
    <property type="match status" value="1"/>
</dbReference>
<dbReference type="AlphaFoldDB" id="A0A8B7RGI1"/>
<keyword evidence="8" id="KW-1185">Reference proteome</keyword>
<dbReference type="Pfam" id="PF01391">
    <property type="entry name" value="Collagen"/>
    <property type="match status" value="2"/>
</dbReference>
<evidence type="ECO:0000256" key="1">
    <source>
        <dbReference type="ARBA" id="ARBA00004613"/>
    </source>
</evidence>
<reference evidence="9" key="1">
    <citation type="submission" date="2025-08" db="UniProtKB">
        <authorList>
            <consortium name="RefSeq"/>
        </authorList>
    </citation>
    <scope>IDENTIFICATION</scope>
    <source>
        <tissue evidence="9">Muscle</tissue>
    </source>
</reference>
<dbReference type="PANTHER" id="PTHR15427:SF23">
    <property type="entry name" value="EMI DOMAIN-CONTAINING PROTEIN 1"/>
    <property type="match status" value="1"/>
</dbReference>
<feature type="chain" id="PRO_5033988605" evidence="6">
    <location>
        <begin position="22"/>
        <end position="523"/>
    </location>
</feature>
<dbReference type="GeneID" id="109383022"/>
<evidence type="ECO:0000256" key="5">
    <source>
        <dbReference type="SAM" id="MobiDB-lite"/>
    </source>
</evidence>
<feature type="compositionally biased region" description="Polar residues" evidence="5">
    <location>
        <begin position="298"/>
        <end position="307"/>
    </location>
</feature>
<comment type="subcellular location">
    <subcellularLocation>
        <location evidence="1">Secreted</location>
    </subcellularLocation>
</comment>
<feature type="signal peptide" evidence="6">
    <location>
        <begin position="1"/>
        <end position="21"/>
    </location>
</feature>
<evidence type="ECO:0000313" key="9">
    <source>
        <dbReference type="RefSeq" id="XP_019498570.1"/>
    </source>
</evidence>
<keyword evidence="3 6" id="KW-0732">Signal</keyword>
<evidence type="ECO:0000256" key="4">
    <source>
        <dbReference type="ARBA" id="ARBA00023157"/>
    </source>
</evidence>
<evidence type="ECO:0000259" key="7">
    <source>
        <dbReference type="PROSITE" id="PS51041"/>
    </source>
</evidence>
<feature type="region of interest" description="Disordered" evidence="5">
    <location>
        <begin position="169"/>
        <end position="389"/>
    </location>
</feature>
<evidence type="ECO:0000256" key="6">
    <source>
        <dbReference type="SAM" id="SignalP"/>
    </source>
</evidence>
<feature type="compositionally biased region" description="Pro residues" evidence="5">
    <location>
        <begin position="266"/>
        <end position="283"/>
    </location>
</feature>
<feature type="compositionally biased region" description="Basic and acidic residues" evidence="5">
    <location>
        <begin position="378"/>
        <end position="389"/>
    </location>
</feature>
<dbReference type="PROSITE" id="PS51041">
    <property type="entry name" value="EMI"/>
    <property type="match status" value="1"/>
</dbReference>
<dbReference type="OrthoDB" id="9837521at2759"/>
<name>A0A8B7RGI1_HIPAR</name>
<sequence length="523" mass="53939">MGVQQAWALLCLGLLLPGGSATWSVGGAQFSSRRNWCSYVVTRTISCHVQNGTYLQRVLQNCPWPMSCPGNSYRTVVRPTYKVMYKTVTAREWRCCPGHSGASCEEVTGSSGVAEPGWSGSAMRRMALRPTAFSGCLNCSKVSELTERLKVLEAKVAVLTVSERAVPLTPAAPEDPAPLWGSPAAQGSPGDGGLRGLPGARESMRAPLLPRDDRVGTRGPPGPIGPKGDTGSQGPTGMRGPPGPQGPPGNPGQDGAVGNPGERGPPGSPGPPGPPGPPAPVGPPHARISQHGDPFLFNTFTETSSQWPQGPAGPPGPPGPMGPPGPPGPMGIPGSPGNMGPPGPTGPKGISGYPGEKGERGLRGEPGPQGSMGQRGEPGPKGDRGEKSHWGEGLHQLREALKILAERVLILETMIGLYGEGKPRNLGPTSVVRPAPPGIVGNAVSSPAGEPEAPSLQSFLQQQAQLELLARRVTLLEAIIWPEPEGSGAGPAGMGTPGLLRGKRGGHATNYRIVAPRSRNERG</sequence>
<feature type="compositionally biased region" description="Low complexity" evidence="5">
    <location>
        <begin position="251"/>
        <end position="262"/>
    </location>
</feature>
<feature type="domain" description="EMI" evidence="7">
    <location>
        <begin position="33"/>
        <end position="106"/>
    </location>
</feature>